<name>X1JEL2_9ZZZZ</name>
<reference evidence="1" key="1">
    <citation type="journal article" date="2014" name="Front. Microbiol.">
        <title>High frequency of phylogenetically diverse reductive dehalogenase-homologous genes in deep subseafloor sedimentary metagenomes.</title>
        <authorList>
            <person name="Kawai M."/>
            <person name="Futagami T."/>
            <person name="Toyoda A."/>
            <person name="Takaki Y."/>
            <person name="Nishi S."/>
            <person name="Hori S."/>
            <person name="Arai W."/>
            <person name="Tsubouchi T."/>
            <person name="Morono Y."/>
            <person name="Uchiyama I."/>
            <person name="Ito T."/>
            <person name="Fujiyama A."/>
            <person name="Inagaki F."/>
            <person name="Takami H."/>
        </authorList>
    </citation>
    <scope>NUCLEOTIDE SEQUENCE</scope>
    <source>
        <strain evidence="1">Expedition CK06-06</strain>
    </source>
</reference>
<organism evidence="1">
    <name type="scientific">marine sediment metagenome</name>
    <dbReference type="NCBI Taxonomy" id="412755"/>
    <lineage>
        <taxon>unclassified sequences</taxon>
        <taxon>metagenomes</taxon>
        <taxon>ecological metagenomes</taxon>
    </lineage>
</organism>
<dbReference type="AlphaFoldDB" id="X1JEL2"/>
<dbReference type="EMBL" id="BARV01000052">
    <property type="protein sequence ID" value="GAH92427.1"/>
    <property type="molecule type" value="Genomic_DNA"/>
</dbReference>
<protein>
    <submittedName>
        <fullName evidence="1">Uncharacterized protein</fullName>
    </submittedName>
</protein>
<comment type="caution">
    <text evidence="1">The sequence shown here is derived from an EMBL/GenBank/DDBJ whole genome shotgun (WGS) entry which is preliminary data.</text>
</comment>
<gene>
    <name evidence="1" type="ORF">S06H3_00318</name>
</gene>
<evidence type="ECO:0000313" key="1">
    <source>
        <dbReference type="EMBL" id="GAH92427.1"/>
    </source>
</evidence>
<proteinExistence type="predicted"/>
<sequence length="41" mass="4540">MICLLVPEGRMTNSQLADYPDLIFDNKDQPGGLHLDVPSEP</sequence>
<accession>X1JEL2</accession>